<evidence type="ECO:0000313" key="2">
    <source>
        <dbReference type="EMBL" id="KAB2350063.1"/>
    </source>
</evidence>
<dbReference type="AlphaFoldDB" id="A0A6H9Z2W6"/>
<name>A0A6H9Z2W6_9ACTN</name>
<dbReference type="SUPFAM" id="SSF54001">
    <property type="entry name" value="Cysteine proteinases"/>
    <property type="match status" value="1"/>
</dbReference>
<proteinExistence type="predicted"/>
<protein>
    <recommendedName>
        <fullName evidence="1">Peptidase C39-like domain-containing protein</fullName>
    </recommendedName>
</protein>
<gene>
    <name evidence="2" type="ORF">F8566_09590</name>
</gene>
<accession>A0A6H9Z2W6</accession>
<dbReference type="Gene3D" id="3.90.70.30">
    <property type="entry name" value="Phytochelatin synthase, N-terminal domain"/>
    <property type="match status" value="1"/>
</dbReference>
<dbReference type="Proteomes" id="UP000468735">
    <property type="component" value="Unassembled WGS sequence"/>
</dbReference>
<evidence type="ECO:0000259" key="1">
    <source>
        <dbReference type="Pfam" id="PF13529"/>
    </source>
</evidence>
<evidence type="ECO:0000313" key="3">
    <source>
        <dbReference type="Proteomes" id="UP000468735"/>
    </source>
</evidence>
<dbReference type="Pfam" id="PF13529">
    <property type="entry name" value="Peptidase_C39_2"/>
    <property type="match status" value="1"/>
</dbReference>
<reference evidence="2 3" key="1">
    <citation type="submission" date="2019-09" db="EMBL/GenBank/DDBJ databases">
        <title>Actinomadura physcomitrii sp. nov., a novel actinomycete isolated from moss [Physcomitrium sphaericum (Ludw) Fuernr].</title>
        <authorList>
            <person name="Zhuang X."/>
            <person name="Liu C."/>
        </authorList>
    </citation>
    <scope>NUCLEOTIDE SEQUENCE [LARGE SCALE GENOMIC DNA]</scope>
    <source>
        <strain evidence="2 3">HMC1</strain>
    </source>
</reference>
<dbReference type="InterPro" id="IPR038156">
    <property type="entry name" value="PCS_N_sf"/>
</dbReference>
<dbReference type="OrthoDB" id="1655016at2"/>
<dbReference type="InterPro" id="IPR038765">
    <property type="entry name" value="Papain-like_cys_pep_sf"/>
</dbReference>
<dbReference type="InterPro" id="IPR039564">
    <property type="entry name" value="Peptidase_C39-like"/>
</dbReference>
<dbReference type="EMBL" id="WBMT01000004">
    <property type="protein sequence ID" value="KAB2350063.1"/>
    <property type="molecule type" value="Genomic_DNA"/>
</dbReference>
<keyword evidence="3" id="KW-1185">Reference proteome</keyword>
<sequence>MRKAVVPALGVATMAAALGVSGPHASAGQAHATGQTHVTSQAIAASKNIVTLTIHWEQQKKGYWCGPTAARMALKTWVKNPASQSTLADDMISDWPHDPHTSDATKATKAMNNALSRSGFGKPYFTRGFKKNTPLYKKRAQLFKDVRVTVGSKRHAMVIHIRSNKKKKFHPNYPNRYVGHYVTIIGFNLQAGTILITDPASGYNKDWSKVPKRYWVSANRLATAMATGNDNHYYSTMS</sequence>
<organism evidence="2 3">
    <name type="scientific">Actinomadura rudentiformis</name>
    <dbReference type="NCBI Taxonomy" id="359158"/>
    <lineage>
        <taxon>Bacteria</taxon>
        <taxon>Bacillati</taxon>
        <taxon>Actinomycetota</taxon>
        <taxon>Actinomycetes</taxon>
        <taxon>Streptosporangiales</taxon>
        <taxon>Thermomonosporaceae</taxon>
        <taxon>Actinomadura</taxon>
    </lineage>
</organism>
<feature type="domain" description="Peptidase C39-like" evidence="1">
    <location>
        <begin position="54"/>
        <end position="200"/>
    </location>
</feature>
<comment type="caution">
    <text evidence="2">The sequence shown here is derived from an EMBL/GenBank/DDBJ whole genome shotgun (WGS) entry which is preliminary data.</text>
</comment>
<dbReference type="RefSeq" id="WP_151559644.1">
    <property type="nucleotide sequence ID" value="NZ_WBMT01000004.1"/>
</dbReference>